<gene>
    <name evidence="1" type="ORF">Cci01nite_70470</name>
</gene>
<proteinExistence type="predicted"/>
<accession>A0A8J3P303</accession>
<evidence type="ECO:0000313" key="2">
    <source>
        <dbReference type="Proteomes" id="UP000659904"/>
    </source>
</evidence>
<keyword evidence="2" id="KW-1185">Reference proteome</keyword>
<dbReference type="AlphaFoldDB" id="A0A8J3P303"/>
<dbReference type="EMBL" id="BONH01000045">
    <property type="protein sequence ID" value="GIG01954.1"/>
    <property type="molecule type" value="Genomic_DNA"/>
</dbReference>
<comment type="caution">
    <text evidence="1">The sequence shown here is derived from an EMBL/GenBank/DDBJ whole genome shotgun (WGS) entry which is preliminary data.</text>
</comment>
<name>A0A8J3P303_9ACTN</name>
<dbReference type="Proteomes" id="UP000659904">
    <property type="component" value="Unassembled WGS sequence"/>
</dbReference>
<reference evidence="1 2" key="1">
    <citation type="submission" date="2021-01" db="EMBL/GenBank/DDBJ databases">
        <title>Whole genome shotgun sequence of Catellatospora citrea NBRC 14495.</title>
        <authorList>
            <person name="Komaki H."/>
            <person name="Tamura T."/>
        </authorList>
    </citation>
    <scope>NUCLEOTIDE SEQUENCE [LARGE SCALE GENOMIC DNA]</scope>
    <source>
        <strain evidence="1 2">NBRC 14495</strain>
    </source>
</reference>
<evidence type="ECO:0000313" key="1">
    <source>
        <dbReference type="EMBL" id="GIG01954.1"/>
    </source>
</evidence>
<protein>
    <submittedName>
        <fullName evidence="1">Uncharacterized protein</fullName>
    </submittedName>
</protein>
<sequence>MIITADKPDGGVEMDARSILLVHTPDEDGLCQGCYEFTCTFARFPCSQARWARAVQDGDPS</sequence>
<organism evidence="1 2">
    <name type="scientific">Catellatospora citrea</name>
    <dbReference type="NCBI Taxonomy" id="53366"/>
    <lineage>
        <taxon>Bacteria</taxon>
        <taxon>Bacillati</taxon>
        <taxon>Actinomycetota</taxon>
        <taxon>Actinomycetes</taxon>
        <taxon>Micromonosporales</taxon>
        <taxon>Micromonosporaceae</taxon>
        <taxon>Catellatospora</taxon>
    </lineage>
</organism>